<keyword evidence="5" id="KW-1185">Reference proteome</keyword>
<evidence type="ECO:0000313" key="5">
    <source>
        <dbReference type="Proteomes" id="UP000237481"/>
    </source>
</evidence>
<proteinExistence type="inferred from homology"/>
<evidence type="ECO:0000313" key="4">
    <source>
        <dbReference type="EMBL" id="POR35433.1"/>
    </source>
</evidence>
<sequence length="401" mass="46478">YASSQLTVSSDTNLLYEDIPDEVLAANAAELLHEESAVDIDAVDEARVGKITILYGEESPAYERALRTHEEHNRLHGYPMFVQRESILDGYWTKPAYIQSVLLQELSKPESRRLSWLFWFDADTVILNYKMSLETFLPPDMDNELSDVHILVTEDWNGLNNGVFAIRTAPDSVNLLASILAFRDFRPETILPFQDQSAMEMVLQQRKFAEHAVTVPQRWFNAYASIKSESYEDALVQRGDLLVHFAGLPGRERLLNEWCQISERQDPEWVIYPEDTSYPAEIHQFWESFKVERAERRRIERFWETGKLHLQQMIRFASRAIMKLVEKMDTLQASRSASEKLLQRIKALGGKDISEKDIQELNFTIGNIDQVSKSPSSGQMQKIMEAYYTTRYLKTLHYPPE</sequence>
<dbReference type="FunFam" id="3.90.550.10:FF:000237">
    <property type="entry name" value="WGS project CABT00000000 data, contig 2.1"/>
    <property type="match status" value="1"/>
</dbReference>
<dbReference type="Pfam" id="PF05637">
    <property type="entry name" value="Glyco_transf_34"/>
    <property type="match status" value="1"/>
</dbReference>
<accession>A0A2S4KZ28</accession>
<name>A0A2S4KZ28_9HYPO</name>
<comment type="similarity">
    <text evidence="1">Belongs to the glycosyltransferase 34 family.</text>
</comment>
<dbReference type="GO" id="GO:0016757">
    <property type="term" value="F:glycosyltransferase activity"/>
    <property type="evidence" value="ECO:0007669"/>
    <property type="project" value="UniProtKB-KW"/>
</dbReference>
<dbReference type="GO" id="GO:0000139">
    <property type="term" value="C:Golgi membrane"/>
    <property type="evidence" value="ECO:0007669"/>
    <property type="project" value="TreeGrafter"/>
</dbReference>
<dbReference type="InterPro" id="IPR008630">
    <property type="entry name" value="Glyco_trans_34"/>
</dbReference>
<dbReference type="STRING" id="94208.A0A2S4KZ28"/>
<dbReference type="GO" id="GO:0006487">
    <property type="term" value="P:protein N-linked glycosylation"/>
    <property type="evidence" value="ECO:0007669"/>
    <property type="project" value="TreeGrafter"/>
</dbReference>
<comment type="caution">
    <text evidence="4">The sequence shown here is derived from an EMBL/GenBank/DDBJ whole genome shotgun (WGS) entry which is preliminary data.</text>
</comment>
<keyword evidence="3 4" id="KW-0808">Transferase</keyword>
<reference evidence="4 5" key="1">
    <citation type="submission" date="2018-01" db="EMBL/GenBank/DDBJ databases">
        <title>Harnessing the power of phylogenomics to disentangle the directionality and signatures of interkingdom host jumping in the parasitic fungal genus Tolypocladium.</title>
        <authorList>
            <person name="Quandt C.A."/>
            <person name="Patterson W."/>
            <person name="Spatafora J.W."/>
        </authorList>
    </citation>
    <scope>NUCLEOTIDE SEQUENCE [LARGE SCALE GENOMIC DNA]</scope>
    <source>
        <strain evidence="4 5">NRBC 100945</strain>
    </source>
</reference>
<keyword evidence="2 4" id="KW-0328">Glycosyltransferase</keyword>
<feature type="non-terminal residue" evidence="4">
    <location>
        <position position="1"/>
    </location>
</feature>
<evidence type="ECO:0000256" key="2">
    <source>
        <dbReference type="ARBA" id="ARBA00022676"/>
    </source>
</evidence>
<dbReference type="EMBL" id="PKSG01000446">
    <property type="protein sequence ID" value="POR35433.1"/>
    <property type="molecule type" value="Genomic_DNA"/>
</dbReference>
<dbReference type="Gene3D" id="3.90.550.10">
    <property type="entry name" value="Spore Coat Polysaccharide Biosynthesis Protein SpsA, Chain A"/>
    <property type="match status" value="1"/>
</dbReference>
<organism evidence="4 5">
    <name type="scientific">Tolypocladium paradoxum</name>
    <dbReference type="NCBI Taxonomy" id="94208"/>
    <lineage>
        <taxon>Eukaryota</taxon>
        <taxon>Fungi</taxon>
        <taxon>Dikarya</taxon>
        <taxon>Ascomycota</taxon>
        <taxon>Pezizomycotina</taxon>
        <taxon>Sordariomycetes</taxon>
        <taxon>Hypocreomycetidae</taxon>
        <taxon>Hypocreales</taxon>
        <taxon>Ophiocordycipitaceae</taxon>
        <taxon>Tolypocladium</taxon>
    </lineage>
</organism>
<gene>
    <name evidence="4" type="ORF">TPAR_04370</name>
</gene>
<dbReference type="Proteomes" id="UP000237481">
    <property type="component" value="Unassembled WGS sequence"/>
</dbReference>
<dbReference type="PANTHER" id="PTHR31306:SF8">
    <property type="entry name" value="GLYCOSYLTRANSFERASE FAMILY 34 PROTEIN"/>
    <property type="match status" value="1"/>
</dbReference>
<dbReference type="InterPro" id="IPR029044">
    <property type="entry name" value="Nucleotide-diphossugar_trans"/>
</dbReference>
<dbReference type="AlphaFoldDB" id="A0A2S4KZ28"/>
<dbReference type="PANTHER" id="PTHR31306">
    <property type="entry name" value="ALPHA-1,6-MANNOSYLTRANSFERASE MNN11-RELATED"/>
    <property type="match status" value="1"/>
</dbReference>
<protein>
    <submittedName>
        <fullName evidence="4">Alpha-1,2-galactosyltransferase</fullName>
    </submittedName>
</protein>
<evidence type="ECO:0000256" key="3">
    <source>
        <dbReference type="ARBA" id="ARBA00022679"/>
    </source>
</evidence>
<evidence type="ECO:0000256" key="1">
    <source>
        <dbReference type="ARBA" id="ARBA00005664"/>
    </source>
</evidence>
<dbReference type="OrthoDB" id="4918811at2759"/>